<comment type="caution">
    <text evidence="1">The sequence shown here is derived from an EMBL/GenBank/DDBJ whole genome shotgun (WGS) entry which is preliminary data.</text>
</comment>
<dbReference type="Proteomes" id="UP000218080">
    <property type="component" value="Unassembled WGS sequence"/>
</dbReference>
<dbReference type="AlphaFoldDB" id="A0A6C1U2P4"/>
<evidence type="ECO:0000313" key="1">
    <source>
        <dbReference type="EMBL" id="TVS98763.1"/>
    </source>
</evidence>
<organism evidence="1">
    <name type="scientific">Wolbachia pipientis</name>
    <dbReference type="NCBI Taxonomy" id="955"/>
    <lineage>
        <taxon>Bacteria</taxon>
        <taxon>Pseudomonadati</taxon>
        <taxon>Pseudomonadota</taxon>
        <taxon>Alphaproteobacteria</taxon>
        <taxon>Rickettsiales</taxon>
        <taxon>Anaplasmataceae</taxon>
        <taxon>Wolbachieae</taxon>
        <taxon>Wolbachia</taxon>
    </lineage>
</organism>
<feature type="non-terminal residue" evidence="1">
    <location>
        <position position="1"/>
    </location>
</feature>
<reference evidence="1" key="1">
    <citation type="submission" date="2019-07" db="EMBL/GenBank/DDBJ databases">
        <title>Genome assemblies of Wolbachia strains wAlbA and wAlbB in wild caught Aedes albopictus specimens.</title>
        <authorList>
            <person name="Kulkarni A."/>
            <person name="Yu W."/>
            <person name="Xue R.-D."/>
            <person name="Ma Y."/>
            <person name="Xu J."/>
        </authorList>
    </citation>
    <scope>NUCLEOTIDE SEQUENCE</scope>
    <source>
        <strain evidence="1">HN2016</strain>
    </source>
</reference>
<name>A0A6C1U2P4_WOLPI</name>
<proteinExistence type="predicted"/>
<accession>A0A6C1U2P4</accession>
<sequence length="62" mass="7085">NKYQLIDLIRGQEGTKETAGEKFILLDDSIISFEVQEGRKFYLKAVTYGDSLENTETKVLNN</sequence>
<protein>
    <submittedName>
        <fullName evidence="1">Uncharacterized protein</fullName>
    </submittedName>
</protein>
<gene>
    <name evidence="1" type="ORF">COM42_000945</name>
</gene>
<dbReference type="EMBL" id="NWVJ02000043">
    <property type="protein sequence ID" value="TVS98763.1"/>
    <property type="molecule type" value="Genomic_DNA"/>
</dbReference>